<proteinExistence type="predicted"/>
<evidence type="ECO:0000313" key="1">
    <source>
        <dbReference type="EMBL" id="GIY40284.1"/>
    </source>
</evidence>
<protein>
    <submittedName>
        <fullName evidence="1">Uncharacterized protein</fullName>
    </submittedName>
</protein>
<name>A0AAV4T523_CAEEX</name>
<comment type="caution">
    <text evidence="1">The sequence shown here is derived from an EMBL/GenBank/DDBJ whole genome shotgun (WGS) entry which is preliminary data.</text>
</comment>
<dbReference type="Proteomes" id="UP001054945">
    <property type="component" value="Unassembled WGS sequence"/>
</dbReference>
<dbReference type="AlphaFoldDB" id="A0AAV4T523"/>
<accession>A0AAV4T523</accession>
<organism evidence="1 2">
    <name type="scientific">Caerostris extrusa</name>
    <name type="common">Bark spider</name>
    <name type="synonym">Caerostris bankana</name>
    <dbReference type="NCBI Taxonomy" id="172846"/>
    <lineage>
        <taxon>Eukaryota</taxon>
        <taxon>Metazoa</taxon>
        <taxon>Ecdysozoa</taxon>
        <taxon>Arthropoda</taxon>
        <taxon>Chelicerata</taxon>
        <taxon>Arachnida</taxon>
        <taxon>Araneae</taxon>
        <taxon>Araneomorphae</taxon>
        <taxon>Entelegynae</taxon>
        <taxon>Araneoidea</taxon>
        <taxon>Araneidae</taxon>
        <taxon>Caerostris</taxon>
    </lineage>
</organism>
<keyword evidence="2" id="KW-1185">Reference proteome</keyword>
<sequence>MGNKRLQIKEKLFKKEKEVTLVTCVKDIPLTIRKVGKNLEKGQKLLPVTERNTISVCVRERCSLAHPQLLSERLIL</sequence>
<dbReference type="EMBL" id="BPLR01010593">
    <property type="protein sequence ID" value="GIY40284.1"/>
    <property type="molecule type" value="Genomic_DNA"/>
</dbReference>
<evidence type="ECO:0000313" key="2">
    <source>
        <dbReference type="Proteomes" id="UP001054945"/>
    </source>
</evidence>
<gene>
    <name evidence="1" type="ORF">CEXT_202181</name>
</gene>
<reference evidence="1 2" key="1">
    <citation type="submission" date="2021-06" db="EMBL/GenBank/DDBJ databases">
        <title>Caerostris extrusa draft genome.</title>
        <authorList>
            <person name="Kono N."/>
            <person name="Arakawa K."/>
        </authorList>
    </citation>
    <scope>NUCLEOTIDE SEQUENCE [LARGE SCALE GENOMIC DNA]</scope>
</reference>